<feature type="region of interest" description="Disordered" evidence="1">
    <location>
        <begin position="1"/>
        <end position="97"/>
    </location>
</feature>
<accession>A0A1I5YW80</accession>
<reference evidence="2 3" key="1">
    <citation type="submission" date="2016-10" db="EMBL/GenBank/DDBJ databases">
        <authorList>
            <person name="de Groot N.N."/>
        </authorList>
    </citation>
    <scope>NUCLEOTIDE SEQUENCE [LARGE SCALE GENOMIC DNA]</scope>
    <source>
        <strain evidence="2 3">DSM 44637</strain>
    </source>
</reference>
<feature type="compositionally biased region" description="Basic and acidic residues" evidence="1">
    <location>
        <begin position="80"/>
        <end position="90"/>
    </location>
</feature>
<evidence type="ECO:0000313" key="3">
    <source>
        <dbReference type="Proteomes" id="UP000199137"/>
    </source>
</evidence>
<feature type="compositionally biased region" description="Low complexity" evidence="1">
    <location>
        <begin position="167"/>
        <end position="183"/>
    </location>
</feature>
<dbReference type="STRING" id="112413.SAMN05421854_11378"/>
<evidence type="ECO:0000313" key="2">
    <source>
        <dbReference type="EMBL" id="SFQ48531.1"/>
    </source>
</evidence>
<gene>
    <name evidence="2" type="ORF">SAMN05421854_11378</name>
</gene>
<feature type="compositionally biased region" description="Basic and acidic residues" evidence="1">
    <location>
        <begin position="39"/>
        <end position="57"/>
    </location>
</feature>
<feature type="region of interest" description="Disordered" evidence="1">
    <location>
        <begin position="128"/>
        <end position="223"/>
    </location>
</feature>
<organism evidence="2 3">
    <name type="scientific">Amycolatopsis rubida</name>
    <dbReference type="NCBI Taxonomy" id="112413"/>
    <lineage>
        <taxon>Bacteria</taxon>
        <taxon>Bacillati</taxon>
        <taxon>Actinomycetota</taxon>
        <taxon>Actinomycetes</taxon>
        <taxon>Pseudonocardiales</taxon>
        <taxon>Pseudonocardiaceae</taxon>
        <taxon>Amycolatopsis</taxon>
    </lineage>
</organism>
<dbReference type="AlphaFoldDB" id="A0A1I5YW80"/>
<proteinExistence type="predicted"/>
<dbReference type="Proteomes" id="UP000199137">
    <property type="component" value="Unassembled WGS sequence"/>
</dbReference>
<protein>
    <submittedName>
        <fullName evidence="2">Uncharacterized protein</fullName>
    </submittedName>
</protein>
<dbReference type="EMBL" id="FOWC01000013">
    <property type="protein sequence ID" value="SFQ48531.1"/>
    <property type="molecule type" value="Genomic_DNA"/>
</dbReference>
<evidence type="ECO:0000256" key="1">
    <source>
        <dbReference type="SAM" id="MobiDB-lite"/>
    </source>
</evidence>
<sequence>MLSRPAGTFLTATDEWRTCPLGSRSDPPDADLPLADPVAHCDRRSGRTGDPGGERVRGHPASPDCALRTDAHAADLPVRGQRETGGDGRRFSPPGQLDRLAAAGRLDGGRWGDARGCGSRMPRLASADLGALRGPRSPGRAGASAVSKLGTRGSFRSPAASRDVGQASPSSSRRPSSAMTSSSFPVCGAENQSAYSRSSESRQSRANSSVISGSRPGAPGRSA</sequence>
<name>A0A1I5YW80_9PSEU</name>